<proteinExistence type="predicted"/>
<evidence type="ECO:0000313" key="2">
    <source>
        <dbReference type="EMBL" id="CBJ30181.1"/>
    </source>
</evidence>
<dbReference type="OrthoDB" id="10535306at2759"/>
<name>D7FNC7_ECTSI</name>
<protein>
    <submittedName>
        <fullName evidence="2">Uncharacterized protein</fullName>
    </submittedName>
</protein>
<dbReference type="AlphaFoldDB" id="D7FNC7"/>
<evidence type="ECO:0000313" key="3">
    <source>
        <dbReference type="Proteomes" id="UP000002630"/>
    </source>
</evidence>
<gene>
    <name evidence="2" type="ORF">Esi_0179_0011</name>
</gene>
<dbReference type="EMBL" id="FN649746">
    <property type="protein sequence ID" value="CBJ30181.1"/>
    <property type="molecule type" value="Genomic_DNA"/>
</dbReference>
<organism evidence="2 3">
    <name type="scientific">Ectocarpus siliculosus</name>
    <name type="common">Brown alga</name>
    <name type="synonym">Conferva siliculosa</name>
    <dbReference type="NCBI Taxonomy" id="2880"/>
    <lineage>
        <taxon>Eukaryota</taxon>
        <taxon>Sar</taxon>
        <taxon>Stramenopiles</taxon>
        <taxon>Ochrophyta</taxon>
        <taxon>PX clade</taxon>
        <taxon>Phaeophyceae</taxon>
        <taxon>Ectocarpales</taxon>
        <taxon>Ectocarpaceae</taxon>
        <taxon>Ectocarpus</taxon>
    </lineage>
</organism>
<evidence type="ECO:0000256" key="1">
    <source>
        <dbReference type="SAM" id="MobiDB-lite"/>
    </source>
</evidence>
<keyword evidence="3" id="KW-1185">Reference proteome</keyword>
<reference evidence="2 3" key="1">
    <citation type="journal article" date="2010" name="Nature">
        <title>The Ectocarpus genome and the independent evolution of multicellularity in brown algae.</title>
        <authorList>
            <person name="Cock J.M."/>
            <person name="Sterck L."/>
            <person name="Rouze P."/>
            <person name="Scornet D."/>
            <person name="Allen A.E."/>
            <person name="Amoutzias G."/>
            <person name="Anthouard V."/>
            <person name="Artiguenave F."/>
            <person name="Aury J.M."/>
            <person name="Badger J.H."/>
            <person name="Beszteri B."/>
            <person name="Billiau K."/>
            <person name="Bonnet E."/>
            <person name="Bothwell J.H."/>
            <person name="Bowler C."/>
            <person name="Boyen C."/>
            <person name="Brownlee C."/>
            <person name="Carrano C.J."/>
            <person name="Charrier B."/>
            <person name="Cho G.Y."/>
            <person name="Coelho S.M."/>
            <person name="Collen J."/>
            <person name="Corre E."/>
            <person name="Da Silva C."/>
            <person name="Delage L."/>
            <person name="Delaroque N."/>
            <person name="Dittami S.M."/>
            <person name="Doulbeau S."/>
            <person name="Elias M."/>
            <person name="Farnham G."/>
            <person name="Gachon C.M."/>
            <person name="Gschloessl B."/>
            <person name="Heesch S."/>
            <person name="Jabbari K."/>
            <person name="Jubin C."/>
            <person name="Kawai H."/>
            <person name="Kimura K."/>
            <person name="Kloareg B."/>
            <person name="Kupper F.C."/>
            <person name="Lang D."/>
            <person name="Le Bail A."/>
            <person name="Leblanc C."/>
            <person name="Lerouge P."/>
            <person name="Lohr M."/>
            <person name="Lopez P.J."/>
            <person name="Martens C."/>
            <person name="Maumus F."/>
            <person name="Michel G."/>
            <person name="Miranda-Saavedra D."/>
            <person name="Morales J."/>
            <person name="Moreau H."/>
            <person name="Motomura T."/>
            <person name="Nagasato C."/>
            <person name="Napoli C.A."/>
            <person name="Nelson D.R."/>
            <person name="Nyvall-Collen P."/>
            <person name="Peters A.F."/>
            <person name="Pommier C."/>
            <person name="Potin P."/>
            <person name="Poulain J."/>
            <person name="Quesneville H."/>
            <person name="Read B."/>
            <person name="Rensing S.A."/>
            <person name="Ritter A."/>
            <person name="Rousvoal S."/>
            <person name="Samanta M."/>
            <person name="Samson G."/>
            <person name="Schroeder D.C."/>
            <person name="Segurens B."/>
            <person name="Strittmatter M."/>
            <person name="Tonon T."/>
            <person name="Tregear J.W."/>
            <person name="Valentin K."/>
            <person name="von Dassow P."/>
            <person name="Yamagishi T."/>
            <person name="Van de Peer Y."/>
            <person name="Wincker P."/>
        </authorList>
    </citation>
    <scope>NUCLEOTIDE SEQUENCE [LARGE SCALE GENOMIC DNA]</scope>
    <source>
        <strain evidence="3">Ec32 / CCAP1310/4</strain>
    </source>
</reference>
<dbReference type="InParanoid" id="D7FNC7"/>
<accession>D7FNC7</accession>
<dbReference type="EMBL" id="FN648283">
    <property type="protein sequence ID" value="CBJ30181.1"/>
    <property type="molecule type" value="Genomic_DNA"/>
</dbReference>
<sequence length="393" mass="40352">MPQGRIASPSEALTVIVPAPHQNKRLYAPELLNARASEDNQVTNAEDVVAEHPLPGYIVPVQASADDAEPLTTEIKVEQQQQQQQQHRPDSTEAVKNFFTKTSAGRVFSRGLLTKGFEKLYTHAADTTASFALGYFSSLRFGGNTPALLATLVTAAGTLSVASAATTSCLSAGTTVADIGSRATTDVPGDLADDATWALFSLLMKFGGATVLARIMQISALSVLATLAFWATSRSRKNGASVSPNNPPTAVGTPAAAAAAAPAMPPAGTPPAAAAAPAADMPAVAAASTASTASTASNPVDSHVGTLGSPAPASTEQAQPVANPPAAPEPEPRVGRGLRRAMQRLFRGITLARMAAKVKEAASEVDVDEVVSSVREFFSDVDDALGDVMDVVG</sequence>
<dbReference type="Proteomes" id="UP000002630">
    <property type="component" value="Linkage Group LG21"/>
</dbReference>
<feature type="region of interest" description="Disordered" evidence="1">
    <location>
        <begin position="292"/>
        <end position="336"/>
    </location>
</feature>